<dbReference type="Gene3D" id="3.40.50.880">
    <property type="match status" value="1"/>
</dbReference>
<comment type="caution">
    <text evidence="2">The sequence shown here is derived from an EMBL/GenBank/DDBJ whole genome shotgun (WGS) entry which is preliminary data.</text>
</comment>
<accession>A0ABU9VL56</accession>
<evidence type="ECO:0000313" key="3">
    <source>
        <dbReference type="Proteomes" id="UP001418796"/>
    </source>
</evidence>
<evidence type="ECO:0000313" key="2">
    <source>
        <dbReference type="EMBL" id="MEN0643631.1"/>
    </source>
</evidence>
<dbReference type="InterPro" id="IPR029062">
    <property type="entry name" value="Class_I_gatase-like"/>
</dbReference>
<evidence type="ECO:0000256" key="1">
    <source>
        <dbReference type="SAM" id="Phobius"/>
    </source>
</evidence>
<proteinExistence type="predicted"/>
<dbReference type="SUPFAM" id="SSF52317">
    <property type="entry name" value="Class I glutamine amidotransferase-like"/>
    <property type="match status" value="1"/>
</dbReference>
<evidence type="ECO:0008006" key="4">
    <source>
        <dbReference type="Google" id="ProtNLM"/>
    </source>
</evidence>
<keyword evidence="1" id="KW-1133">Transmembrane helix</keyword>
<dbReference type="Proteomes" id="UP001418796">
    <property type="component" value="Unassembled WGS sequence"/>
</dbReference>
<keyword evidence="3" id="KW-1185">Reference proteome</keyword>
<feature type="transmembrane region" description="Helical" evidence="1">
    <location>
        <begin position="403"/>
        <end position="423"/>
    </location>
</feature>
<organism evidence="2 3">
    <name type="scientific">Alkalicoccobacillus gibsonii</name>
    <dbReference type="NCBI Taxonomy" id="79881"/>
    <lineage>
        <taxon>Bacteria</taxon>
        <taxon>Bacillati</taxon>
        <taxon>Bacillota</taxon>
        <taxon>Bacilli</taxon>
        <taxon>Bacillales</taxon>
        <taxon>Bacillaceae</taxon>
        <taxon>Alkalicoccobacillus</taxon>
    </lineage>
</organism>
<sequence>MSKKSLICIIIVMLALIMFPITVKAEHERDLSIQMDIGFENKANPYRGFPVVVTINNVSDRDISGDLAFSISPSYSTEPTDFLHSVEVSAQSEVSFTLSIPSFDYTAMSGTGAGTTVKTIHFYEGGWDDGEDLLFEGKSLLTARGINDQDLVIGVLSPSIERLESLKSIKLATDHRYEVVEVKQDQIPEIGTGLNMLSVLLISDYDLNSLSEKQQRVISTWVNEGGTLLLTGDVKGIEQSIFASELPIEAFVEETDANASFLKKLTNVDYSEDVVPLQKGNPHEASIVHLQTEDDEPVLVSTKSGKGEFAQLLVSPLQNNFEEWEGANEAWSQWFNPFVKNSTSFYGASEFENYEYTFTNISNLFPSSFIPIRNLVMVFAGYVLILCPLLYFILRRADKREHAWWILPSLSIILCFAIFIVGGKDRIKDHQLNENVVMRLDHTGTGYGVGSVSFLNNKKGTYSLLFKDQEFLPVPLVDNVYFNTFDGKTNTSVVHLEKEQLLTFRNREFWSISNAVGSISNVEAGNFETDLTFKNNEVEGTITNRTNFDYEAVYFMAGTEKVTLGPLKKGETNQVSFTLAGKTLFTPSNNTYPYDYEEDTSLPELVEKGLFEASFNEEVYSKGLPAIAGLSKDSILHPVLNGSQGILKVNNLIVQPIDVQSEQQGQLSLDNKDLMPSGYSFTGDIYFEEEVSLGERTIYAENGEYELMFSVPTDLMEDTFVFNEMSLSTLNEEETIVQLYNVKEELYEDITGRVTFEDPSLYIDDWGDIQIRINKNDSKDTLTIPQINLKGEFKND</sequence>
<protein>
    <recommendedName>
        <fullName evidence="4">DUF4350 domain-containing protein</fullName>
    </recommendedName>
</protein>
<feature type="transmembrane region" description="Helical" evidence="1">
    <location>
        <begin position="375"/>
        <end position="394"/>
    </location>
</feature>
<keyword evidence="1" id="KW-0472">Membrane</keyword>
<dbReference type="EMBL" id="JBCITK010000001">
    <property type="protein sequence ID" value="MEN0643631.1"/>
    <property type="molecule type" value="Genomic_DNA"/>
</dbReference>
<dbReference type="RefSeq" id="WP_343130525.1">
    <property type="nucleotide sequence ID" value="NZ_JBCITK010000001.1"/>
</dbReference>
<gene>
    <name evidence="2" type="ORF">MKY91_10785</name>
</gene>
<reference evidence="2 3" key="1">
    <citation type="submission" date="2024-03" db="EMBL/GenBank/DDBJ databases">
        <title>Bacilli Hybrid Assemblies.</title>
        <authorList>
            <person name="Kovac J."/>
        </authorList>
    </citation>
    <scope>NUCLEOTIDE SEQUENCE [LARGE SCALE GENOMIC DNA]</scope>
    <source>
        <strain evidence="2 3">FSL R7-0666</strain>
    </source>
</reference>
<keyword evidence="1" id="KW-0812">Transmembrane</keyword>
<name>A0ABU9VL56_9BACI</name>